<sequence length="101" mass="11268">MYRNRLHAAFTDIVLNMVLVFLSSLHDLRIREALGVFARPSLASAPLHRARATWLSSAGTDLRNAVSPVSVWPLSQSTRWPANPSECLVRPLELPKVLKPL</sequence>
<gene>
    <name evidence="1" type="ORF">CJ030_MR7G014381</name>
    <name evidence="2" type="ORF">CJ030_MR7G014391</name>
</gene>
<evidence type="ECO:0000313" key="3">
    <source>
        <dbReference type="Proteomes" id="UP000516437"/>
    </source>
</evidence>
<proteinExistence type="predicted"/>
<name>A0A6A1V1U7_9ROSI</name>
<evidence type="ECO:0000313" key="2">
    <source>
        <dbReference type="EMBL" id="KAB1206246.1"/>
    </source>
</evidence>
<accession>A0A6A1V1U7</accession>
<reference evidence="1" key="1">
    <citation type="submission" date="2018-07" db="EMBL/GenBank/DDBJ databases">
        <authorList>
            <person name="Gao Z.-S."/>
            <person name="Jia H.-M."/>
            <person name="Jia H.-J."/>
            <person name="Cai Q.-L."/>
            <person name="Wang Y."/>
            <person name="Zhao H.-B."/>
        </authorList>
    </citation>
    <scope>NUCLEOTIDE SEQUENCE</scope>
    <source>
        <tissue evidence="1">Leaves</tissue>
    </source>
</reference>
<dbReference type="AlphaFoldDB" id="A0A6A1V1U7"/>
<dbReference type="EMBL" id="RXIC02000025">
    <property type="protein sequence ID" value="KAB1206236.1"/>
    <property type="molecule type" value="Genomic_DNA"/>
</dbReference>
<protein>
    <submittedName>
        <fullName evidence="1">Uncharacterized protein</fullName>
    </submittedName>
</protein>
<dbReference type="Proteomes" id="UP000516437">
    <property type="component" value="Chromosome 7"/>
</dbReference>
<organism evidence="1 3">
    <name type="scientific">Morella rubra</name>
    <name type="common">Chinese bayberry</name>
    <dbReference type="NCBI Taxonomy" id="262757"/>
    <lineage>
        <taxon>Eukaryota</taxon>
        <taxon>Viridiplantae</taxon>
        <taxon>Streptophyta</taxon>
        <taxon>Embryophyta</taxon>
        <taxon>Tracheophyta</taxon>
        <taxon>Spermatophyta</taxon>
        <taxon>Magnoliopsida</taxon>
        <taxon>eudicotyledons</taxon>
        <taxon>Gunneridae</taxon>
        <taxon>Pentapetalae</taxon>
        <taxon>rosids</taxon>
        <taxon>fabids</taxon>
        <taxon>Fagales</taxon>
        <taxon>Myricaceae</taxon>
        <taxon>Morella</taxon>
    </lineage>
</organism>
<dbReference type="EMBL" id="RXIC02000025">
    <property type="protein sequence ID" value="KAB1206246.1"/>
    <property type="molecule type" value="Genomic_DNA"/>
</dbReference>
<reference evidence="1 3" key="2">
    <citation type="journal article" date="2019" name="Plant Biotechnol. J.">
        <title>The red bayberry genome and genetic basis of sex determination.</title>
        <authorList>
            <person name="Jia H.M."/>
            <person name="Jia H.J."/>
            <person name="Cai Q.L."/>
            <person name="Wang Y."/>
            <person name="Zhao H.B."/>
            <person name="Yang W.F."/>
            <person name="Wang G.Y."/>
            <person name="Li Y.H."/>
            <person name="Zhan D.L."/>
            <person name="Shen Y.T."/>
            <person name="Niu Q.F."/>
            <person name="Chang L."/>
            <person name="Qiu J."/>
            <person name="Zhao L."/>
            <person name="Xie H.B."/>
            <person name="Fu W.Y."/>
            <person name="Jin J."/>
            <person name="Li X.W."/>
            <person name="Jiao Y."/>
            <person name="Zhou C.C."/>
            <person name="Tu T."/>
            <person name="Chai C.Y."/>
            <person name="Gao J.L."/>
            <person name="Fan L.J."/>
            <person name="van de Weg E."/>
            <person name="Wang J.Y."/>
            <person name="Gao Z.S."/>
        </authorList>
    </citation>
    <scope>NUCLEOTIDE SEQUENCE [LARGE SCALE GENOMIC DNA]</scope>
    <source>
        <tissue evidence="1">Leaves</tissue>
    </source>
</reference>
<comment type="caution">
    <text evidence="1">The sequence shown here is derived from an EMBL/GenBank/DDBJ whole genome shotgun (WGS) entry which is preliminary data.</text>
</comment>
<keyword evidence="3" id="KW-1185">Reference proteome</keyword>
<reference evidence="1" key="3">
    <citation type="submission" date="2019-09" db="EMBL/GenBank/DDBJ databases">
        <authorList>
            <person name="Gao Z."/>
        </authorList>
    </citation>
    <scope>NUCLEOTIDE SEQUENCE</scope>
    <source>
        <tissue evidence="1">Leaves</tissue>
    </source>
</reference>
<evidence type="ECO:0000313" key="1">
    <source>
        <dbReference type="EMBL" id="KAB1206236.1"/>
    </source>
</evidence>